<dbReference type="VEuPathDB" id="ToxoDB:TGDOM2_235580"/>
<sequence length="704" mass="79103">MPGLLRQNDRAALHKLFIAAYAGRQELADFLLRNLRLVADATNIKLSSATTAALQDVSAAGKAASQTLLELVLGELQTACASAIDREDQGFNLLRRCVTNFINAMPNALSKAFFADKVETLAKTLRLGVEAKKPTNSYLQEVNSIATKISDILKDLAMQETRSFRFLLPLRNSTPRLADLVDMPRDELVAVAEAFALSQYEEDSYKKYLTVISKNVVSSDAAEQPRTALATSSLVLESVRIVDEQLPEEVDLGQRFRILAERTGLSTRDILSVQSERIALGIFQDVHNNMRDPLSNERIETVNKLDEFILKSVKRDTGEILTEAEETDGHFRRSSIKGSETTAATLYIQIRSQVARRVKYLFASELVAEIKIEHQTTQKDPSLLDMLRKSGAGEKTDFRRDLPLMFMVDSMHDDCGKDTLDQDYWARYALKAEMLRSLYQRYSEDKTAPTVDDFILSMFGVNVETFRRSKRVEARSSKLLIQRTFQSVVKGHSYLDQCRQDEATFLNELGVSLQKEFSRIIGKNDGEPPRQTPQQLISIIQPVVGNASLERDAAAELRATIEPFPYSFPPRHQHLIAKYLPSIMLEKLETGKSAAAASFDQSSELCKELYRRQGWALSPVTKSIQLNLSPDHMAHRIISRLLRDISQVHEVTKVRLVAVCSGAATLSLAYQDIEAAMFEGSRRSEGALLRQWTTQKKPDRYKGA</sequence>
<evidence type="ECO:0000313" key="1">
    <source>
        <dbReference type="EMBL" id="KFG31556.1"/>
    </source>
</evidence>
<name>A0A086JHD8_TOXGO</name>
<gene>
    <name evidence="1" type="ORF">TGDOM2_235580</name>
</gene>
<proteinExistence type="predicted"/>
<dbReference type="EMBL" id="AHZU02001513">
    <property type="protein sequence ID" value="KFG31556.1"/>
    <property type="molecule type" value="Genomic_DNA"/>
</dbReference>
<reference evidence="1 2" key="1">
    <citation type="submission" date="2014-02" db="EMBL/GenBank/DDBJ databases">
        <authorList>
            <person name="Sibley D."/>
            <person name="Venepally P."/>
            <person name="Karamycheva S."/>
            <person name="Hadjithomas M."/>
            <person name="Khan A."/>
            <person name="Brunk B."/>
            <person name="Roos D."/>
            <person name="Caler E."/>
            <person name="Lorenzi H."/>
        </authorList>
    </citation>
    <scope>NUCLEOTIDE SEQUENCE [LARGE SCALE GENOMIC DNA]</scope>
    <source>
        <strain evidence="1 2">GAB2-2007-GAL-DOM2</strain>
    </source>
</reference>
<dbReference type="Proteomes" id="UP000028837">
    <property type="component" value="Unassembled WGS sequence"/>
</dbReference>
<accession>A0A086JHD8</accession>
<evidence type="ECO:0000313" key="2">
    <source>
        <dbReference type="Proteomes" id="UP000028837"/>
    </source>
</evidence>
<dbReference type="AlphaFoldDB" id="A0A086JHD8"/>
<dbReference type="OrthoDB" id="346186at2759"/>
<comment type="caution">
    <text evidence="1">The sequence shown here is derived from an EMBL/GenBank/DDBJ whole genome shotgun (WGS) entry which is preliminary data.</text>
</comment>
<protein>
    <submittedName>
        <fullName evidence="1">Uncharacterized protein</fullName>
    </submittedName>
</protein>
<organism evidence="1 2">
    <name type="scientific">Toxoplasma gondii GAB2-2007-GAL-DOM2</name>
    <dbReference type="NCBI Taxonomy" id="1130820"/>
    <lineage>
        <taxon>Eukaryota</taxon>
        <taxon>Sar</taxon>
        <taxon>Alveolata</taxon>
        <taxon>Apicomplexa</taxon>
        <taxon>Conoidasida</taxon>
        <taxon>Coccidia</taxon>
        <taxon>Eucoccidiorida</taxon>
        <taxon>Eimeriorina</taxon>
        <taxon>Sarcocystidae</taxon>
        <taxon>Toxoplasma</taxon>
    </lineage>
</organism>